<dbReference type="Gene3D" id="3.10.580.10">
    <property type="entry name" value="CBS-domain"/>
    <property type="match status" value="1"/>
</dbReference>
<dbReference type="InterPro" id="IPR007055">
    <property type="entry name" value="BON_dom"/>
</dbReference>
<dbReference type="PROSITE" id="PS50914">
    <property type="entry name" value="BON"/>
    <property type="match status" value="1"/>
</dbReference>
<evidence type="ECO:0000313" key="6">
    <source>
        <dbReference type="Proteomes" id="UP000542210"/>
    </source>
</evidence>
<sequence length="224" mass="24437">MTIEVRNVMGRVAIAVHQDAPFSEIVATMRKYAVGAVTVIDRDRRPVGVVSQDDLLLKEIEPGHAFPAPLLTRTRRLDRRKAAGVRAGELMTAPAVTVTPGTPVRDAARLMHERHVEQLPVIDPVTGRIAGTVHRSDLLRVFERPEADLRDDIVSVVRDEIGLDPATLDIGLADGVVTIAGEAERPSQISALLYAVRHVDGVIAVVSRLTCPPWQEEAVRLPLL</sequence>
<keyword evidence="6" id="KW-1185">Reference proteome</keyword>
<dbReference type="PANTHER" id="PTHR43080:SF29">
    <property type="entry name" value="OS02G0818000 PROTEIN"/>
    <property type="match status" value="1"/>
</dbReference>
<keyword evidence="1 2" id="KW-0129">CBS domain</keyword>
<comment type="caution">
    <text evidence="5">The sequence shown here is derived from an EMBL/GenBank/DDBJ whole genome shotgun (WGS) entry which is preliminary data.</text>
</comment>
<gene>
    <name evidence="5" type="ORF">BJ982_001251</name>
</gene>
<dbReference type="InterPro" id="IPR000644">
    <property type="entry name" value="CBS_dom"/>
</dbReference>
<accession>A0A7W7D3N7</accession>
<feature type="domain" description="CBS" evidence="4">
    <location>
        <begin position="9"/>
        <end position="66"/>
    </location>
</feature>
<protein>
    <submittedName>
        <fullName evidence="5">CBS domain-containing protein</fullName>
    </submittedName>
</protein>
<name>A0A7W7D3N7_9ACTN</name>
<dbReference type="InterPro" id="IPR046342">
    <property type="entry name" value="CBS_dom_sf"/>
</dbReference>
<dbReference type="PANTHER" id="PTHR43080">
    <property type="entry name" value="CBS DOMAIN-CONTAINING PROTEIN CBSX3, MITOCHONDRIAL"/>
    <property type="match status" value="1"/>
</dbReference>
<dbReference type="SMART" id="SM00116">
    <property type="entry name" value="CBS"/>
    <property type="match status" value="2"/>
</dbReference>
<reference evidence="5 6" key="1">
    <citation type="submission" date="2020-08" db="EMBL/GenBank/DDBJ databases">
        <title>Sequencing the genomes of 1000 actinobacteria strains.</title>
        <authorList>
            <person name="Klenk H.-P."/>
        </authorList>
    </citation>
    <scope>NUCLEOTIDE SEQUENCE [LARGE SCALE GENOMIC DNA]</scope>
    <source>
        <strain evidence="5 6">DSM 45784</strain>
    </source>
</reference>
<dbReference type="Gene3D" id="3.30.1340.30">
    <property type="match status" value="1"/>
</dbReference>
<feature type="domain" description="BON" evidence="3">
    <location>
        <begin position="145"/>
        <end position="213"/>
    </location>
</feature>
<evidence type="ECO:0000313" key="5">
    <source>
        <dbReference type="EMBL" id="MBB4699707.1"/>
    </source>
</evidence>
<evidence type="ECO:0000259" key="4">
    <source>
        <dbReference type="PROSITE" id="PS51371"/>
    </source>
</evidence>
<dbReference type="InterPro" id="IPR051257">
    <property type="entry name" value="Diverse_CBS-Domain"/>
</dbReference>
<evidence type="ECO:0000256" key="1">
    <source>
        <dbReference type="ARBA" id="ARBA00023122"/>
    </source>
</evidence>
<proteinExistence type="predicted"/>
<dbReference type="EMBL" id="JACHND010000001">
    <property type="protein sequence ID" value="MBB4699707.1"/>
    <property type="molecule type" value="Genomic_DNA"/>
</dbReference>
<dbReference type="Pfam" id="PF00571">
    <property type="entry name" value="CBS"/>
    <property type="match status" value="2"/>
</dbReference>
<feature type="domain" description="CBS" evidence="4">
    <location>
        <begin position="91"/>
        <end position="149"/>
    </location>
</feature>
<dbReference type="PIRSF" id="PIRSF036990">
    <property type="entry name" value="UCP036990_CBS_BON"/>
    <property type="match status" value="1"/>
</dbReference>
<evidence type="ECO:0000256" key="2">
    <source>
        <dbReference type="PROSITE-ProRule" id="PRU00703"/>
    </source>
</evidence>
<organism evidence="5 6">
    <name type="scientific">Sphaerisporangium siamense</name>
    <dbReference type="NCBI Taxonomy" id="795645"/>
    <lineage>
        <taxon>Bacteria</taxon>
        <taxon>Bacillati</taxon>
        <taxon>Actinomycetota</taxon>
        <taxon>Actinomycetes</taxon>
        <taxon>Streptosporangiales</taxon>
        <taxon>Streptosporangiaceae</taxon>
        <taxon>Sphaerisporangium</taxon>
    </lineage>
</organism>
<dbReference type="PROSITE" id="PS51371">
    <property type="entry name" value="CBS"/>
    <property type="match status" value="2"/>
</dbReference>
<dbReference type="InterPro" id="IPR017080">
    <property type="entry name" value="UCP036990_CBS_BON"/>
</dbReference>
<dbReference type="AlphaFoldDB" id="A0A7W7D3N7"/>
<dbReference type="Proteomes" id="UP000542210">
    <property type="component" value="Unassembled WGS sequence"/>
</dbReference>
<dbReference type="SUPFAM" id="SSF54631">
    <property type="entry name" value="CBS-domain pair"/>
    <property type="match status" value="1"/>
</dbReference>
<evidence type="ECO:0000259" key="3">
    <source>
        <dbReference type="PROSITE" id="PS50914"/>
    </source>
</evidence>
<dbReference type="RefSeq" id="WP_184877441.1">
    <property type="nucleotide sequence ID" value="NZ_BOOV01000031.1"/>
</dbReference>